<dbReference type="EMBL" id="BAABDD010000037">
    <property type="protein sequence ID" value="GAA3763058.1"/>
    <property type="molecule type" value="Genomic_DNA"/>
</dbReference>
<gene>
    <name evidence="1" type="ORF">GCM10022402_45740</name>
</gene>
<sequence length="83" mass="8832">MVSDQGAELFVGMLDSAEVPGTVEGVKAGYGQSGRVPDVVEPRRGRHEIGVFTQHTGQRFSLFGHPLRVRPAAGQGLFEEAPG</sequence>
<evidence type="ECO:0000313" key="1">
    <source>
        <dbReference type="EMBL" id="GAA3763058.1"/>
    </source>
</evidence>
<accession>A0ABP7GDR5</accession>
<organism evidence="1 2">
    <name type="scientific">Salinactinospora qingdaonensis</name>
    <dbReference type="NCBI Taxonomy" id="702744"/>
    <lineage>
        <taxon>Bacteria</taxon>
        <taxon>Bacillati</taxon>
        <taxon>Actinomycetota</taxon>
        <taxon>Actinomycetes</taxon>
        <taxon>Streptosporangiales</taxon>
        <taxon>Nocardiopsidaceae</taxon>
        <taxon>Salinactinospora</taxon>
    </lineage>
</organism>
<reference evidence="2" key="1">
    <citation type="journal article" date="2019" name="Int. J. Syst. Evol. Microbiol.">
        <title>The Global Catalogue of Microorganisms (GCM) 10K type strain sequencing project: providing services to taxonomists for standard genome sequencing and annotation.</title>
        <authorList>
            <consortium name="The Broad Institute Genomics Platform"/>
            <consortium name="The Broad Institute Genome Sequencing Center for Infectious Disease"/>
            <person name="Wu L."/>
            <person name="Ma J."/>
        </authorList>
    </citation>
    <scope>NUCLEOTIDE SEQUENCE [LARGE SCALE GENOMIC DNA]</scope>
    <source>
        <strain evidence="2">JCM 17137</strain>
    </source>
</reference>
<name>A0ABP7GDR5_9ACTN</name>
<evidence type="ECO:0000313" key="2">
    <source>
        <dbReference type="Proteomes" id="UP001500908"/>
    </source>
</evidence>
<dbReference type="Proteomes" id="UP001500908">
    <property type="component" value="Unassembled WGS sequence"/>
</dbReference>
<proteinExistence type="predicted"/>
<comment type="caution">
    <text evidence="1">The sequence shown here is derived from an EMBL/GenBank/DDBJ whole genome shotgun (WGS) entry which is preliminary data.</text>
</comment>
<keyword evidence="2" id="KW-1185">Reference proteome</keyword>
<protein>
    <submittedName>
        <fullName evidence="1">Uncharacterized protein</fullName>
    </submittedName>
</protein>